<dbReference type="InterPro" id="IPR029063">
    <property type="entry name" value="SAM-dependent_MTases_sf"/>
</dbReference>
<dbReference type="PANTHER" id="PTHR11579:SF0">
    <property type="entry name" value="PROTEIN-L-ISOASPARTATE(D-ASPARTATE) O-METHYLTRANSFERASE"/>
    <property type="match status" value="1"/>
</dbReference>
<dbReference type="PANTHER" id="PTHR11579">
    <property type="entry name" value="PROTEIN-L-ISOASPARTATE O-METHYLTRANSFERASE"/>
    <property type="match status" value="1"/>
</dbReference>
<comment type="function">
    <text evidence="7">Catalyzes the methyl esterification of L-isoaspartyl residues in peptides and proteins that result from spontaneous decomposition of normal L-aspartyl and L-asparaginyl residues. It plays a role in the repair and/or degradation of damaged proteins.</text>
</comment>
<dbReference type="KEGG" id="pgin:FRZ67_00545"/>
<evidence type="ECO:0000256" key="5">
    <source>
        <dbReference type="ARBA" id="ARBA00022679"/>
    </source>
</evidence>
<dbReference type="GO" id="GO:0032259">
    <property type="term" value="P:methylation"/>
    <property type="evidence" value="ECO:0007669"/>
    <property type="project" value="UniProtKB-KW"/>
</dbReference>
<dbReference type="InterPro" id="IPR000682">
    <property type="entry name" value="PCMT"/>
</dbReference>
<dbReference type="Gene3D" id="3.40.50.150">
    <property type="entry name" value="Vaccinia Virus protein VP39"/>
    <property type="match status" value="1"/>
</dbReference>
<feature type="active site" evidence="7">
    <location>
        <position position="67"/>
    </location>
</feature>
<dbReference type="NCBIfam" id="NF001453">
    <property type="entry name" value="PRK00312.1"/>
    <property type="match status" value="1"/>
</dbReference>
<evidence type="ECO:0000313" key="8">
    <source>
        <dbReference type="EMBL" id="QEC65861.1"/>
    </source>
</evidence>
<dbReference type="HAMAP" id="MF_00090">
    <property type="entry name" value="PIMT"/>
    <property type="match status" value="1"/>
</dbReference>
<dbReference type="NCBIfam" id="TIGR00080">
    <property type="entry name" value="pimt"/>
    <property type="match status" value="1"/>
</dbReference>
<dbReference type="GO" id="GO:0004719">
    <property type="term" value="F:protein-L-isoaspartate (D-aspartate) O-methyltransferase activity"/>
    <property type="evidence" value="ECO:0007669"/>
    <property type="project" value="UniProtKB-UniRule"/>
</dbReference>
<dbReference type="Proteomes" id="UP000321533">
    <property type="component" value="Chromosome"/>
</dbReference>
<keyword evidence="6 7" id="KW-0949">S-adenosyl-L-methionine</keyword>
<dbReference type="FunFam" id="3.40.50.150:FF:000010">
    <property type="entry name" value="Protein-L-isoaspartate O-methyltransferase"/>
    <property type="match status" value="1"/>
</dbReference>
<keyword evidence="4 7" id="KW-0489">Methyltransferase</keyword>
<evidence type="ECO:0000313" key="9">
    <source>
        <dbReference type="Proteomes" id="UP000321533"/>
    </source>
</evidence>
<comment type="subcellular location">
    <subcellularLocation>
        <location evidence="1 7">Cytoplasm</location>
    </subcellularLocation>
</comment>
<dbReference type="CDD" id="cd02440">
    <property type="entry name" value="AdoMet_MTases"/>
    <property type="match status" value="1"/>
</dbReference>
<evidence type="ECO:0000256" key="4">
    <source>
        <dbReference type="ARBA" id="ARBA00022603"/>
    </source>
</evidence>
<comment type="similarity">
    <text evidence="2 7">Belongs to the methyltransferase superfamily. L-isoaspartyl/D-aspartyl protein methyltransferase family.</text>
</comment>
<dbReference type="RefSeq" id="WP_147187661.1">
    <property type="nucleotide sequence ID" value="NZ_CP042435.1"/>
</dbReference>
<dbReference type="AlphaFoldDB" id="A0A5B8V570"/>
<protein>
    <recommendedName>
        <fullName evidence="7">Protein-L-isoaspartate O-methyltransferase</fullName>
        <ecNumber evidence="7">2.1.1.77</ecNumber>
    </recommendedName>
    <alternativeName>
        <fullName evidence="7">L-isoaspartyl protein carboxyl methyltransferase</fullName>
    </alternativeName>
    <alternativeName>
        <fullName evidence="7">Protein L-isoaspartyl methyltransferase</fullName>
    </alternativeName>
    <alternativeName>
        <fullName evidence="7">Protein-beta-aspartate methyltransferase</fullName>
        <shortName evidence="7">PIMT</shortName>
    </alternativeName>
</protein>
<evidence type="ECO:0000256" key="1">
    <source>
        <dbReference type="ARBA" id="ARBA00004496"/>
    </source>
</evidence>
<accession>A0A5B8V570</accession>
<dbReference type="EC" id="2.1.1.77" evidence="7"/>
<evidence type="ECO:0000256" key="2">
    <source>
        <dbReference type="ARBA" id="ARBA00005369"/>
    </source>
</evidence>
<evidence type="ECO:0000256" key="7">
    <source>
        <dbReference type="HAMAP-Rule" id="MF_00090"/>
    </source>
</evidence>
<reference evidence="8 9" key="1">
    <citation type="journal article" date="2016" name="Int. J. Syst. Evol. Microbiol.">
        <title>Panacibacter ginsenosidivorans gen. nov., sp. nov., with ginsenoside converting activity isolated from soil of a ginseng field.</title>
        <authorList>
            <person name="Siddiqi M.Z."/>
            <person name="Muhammad Shafi S."/>
            <person name="Choi K.D."/>
            <person name="Im W.T."/>
        </authorList>
    </citation>
    <scope>NUCLEOTIDE SEQUENCE [LARGE SCALE GENOMIC DNA]</scope>
    <source>
        <strain evidence="8 9">Gsoil1550</strain>
    </source>
</reference>
<dbReference type="GO" id="GO:0005737">
    <property type="term" value="C:cytoplasm"/>
    <property type="evidence" value="ECO:0007669"/>
    <property type="project" value="UniProtKB-SubCell"/>
</dbReference>
<evidence type="ECO:0000256" key="3">
    <source>
        <dbReference type="ARBA" id="ARBA00022490"/>
    </source>
</evidence>
<evidence type="ECO:0000256" key="6">
    <source>
        <dbReference type="ARBA" id="ARBA00022691"/>
    </source>
</evidence>
<proteinExistence type="inferred from homology"/>
<dbReference type="OrthoDB" id="9810066at2"/>
<sequence length="218" mass="25220">MRNYKDDWYHKGLRKQLIEQLRSKGITDEHVLTAINNIPRHYFLDSAFDKIAYEDRAFPIAEGQTISQPYTVAYQTQLLQVKRNEKVLEIGTGSMYQAAVLAEMGARVYTIERQKKLFEHNKSFFYRTKYPNIKFFYGDGFEGLPAFVPFDKIIITAAAPYIPPKLVAQMKTGGFMVIPVDEGNKQRMLRIIKNEDGTYKEELFDYFSFVPMLGGKNG</sequence>
<gene>
    <name evidence="7" type="primary">pcm</name>
    <name evidence="8" type="ORF">FRZ67_00545</name>
</gene>
<name>A0A5B8V570_9BACT</name>
<keyword evidence="5 7" id="KW-0808">Transferase</keyword>
<comment type="catalytic activity">
    <reaction evidence="7">
        <text>[protein]-L-isoaspartate + S-adenosyl-L-methionine = [protein]-L-isoaspartate alpha-methyl ester + S-adenosyl-L-homocysteine</text>
        <dbReference type="Rhea" id="RHEA:12705"/>
        <dbReference type="Rhea" id="RHEA-COMP:12143"/>
        <dbReference type="Rhea" id="RHEA-COMP:12144"/>
        <dbReference type="ChEBI" id="CHEBI:57856"/>
        <dbReference type="ChEBI" id="CHEBI:59789"/>
        <dbReference type="ChEBI" id="CHEBI:90596"/>
        <dbReference type="ChEBI" id="CHEBI:90598"/>
        <dbReference type="EC" id="2.1.1.77"/>
    </reaction>
</comment>
<keyword evidence="9" id="KW-1185">Reference proteome</keyword>
<dbReference type="EMBL" id="CP042435">
    <property type="protein sequence ID" value="QEC65861.1"/>
    <property type="molecule type" value="Genomic_DNA"/>
</dbReference>
<dbReference type="Pfam" id="PF01135">
    <property type="entry name" value="PCMT"/>
    <property type="match status" value="1"/>
</dbReference>
<organism evidence="8 9">
    <name type="scientific">Panacibacter ginsenosidivorans</name>
    <dbReference type="NCBI Taxonomy" id="1813871"/>
    <lineage>
        <taxon>Bacteria</taxon>
        <taxon>Pseudomonadati</taxon>
        <taxon>Bacteroidota</taxon>
        <taxon>Chitinophagia</taxon>
        <taxon>Chitinophagales</taxon>
        <taxon>Chitinophagaceae</taxon>
        <taxon>Panacibacter</taxon>
    </lineage>
</organism>
<keyword evidence="3 7" id="KW-0963">Cytoplasm</keyword>
<dbReference type="SUPFAM" id="SSF53335">
    <property type="entry name" value="S-adenosyl-L-methionine-dependent methyltransferases"/>
    <property type="match status" value="1"/>
</dbReference>
<dbReference type="GO" id="GO:0030091">
    <property type="term" value="P:protein repair"/>
    <property type="evidence" value="ECO:0007669"/>
    <property type="project" value="UniProtKB-UniRule"/>
</dbReference>